<dbReference type="AlphaFoldDB" id="A0A0E1VW79"/>
<evidence type="ECO:0000313" key="2">
    <source>
        <dbReference type="EMBL" id="EET05185.1"/>
    </source>
</evidence>
<evidence type="ECO:0000256" key="1">
    <source>
        <dbReference type="SAM" id="MobiDB-lite"/>
    </source>
</evidence>
<proteinExistence type="predicted"/>
<feature type="region of interest" description="Disordered" evidence="1">
    <location>
        <begin position="13"/>
        <end position="44"/>
    </location>
</feature>
<dbReference type="HOGENOM" id="CLU_1522393_0_0_4"/>
<protein>
    <recommendedName>
        <fullName evidence="4">H-type lectin domain-containing protein</fullName>
    </recommendedName>
</protein>
<sequence>MRGARLIAVALGRGASPASPSAARDGRRPQAATSPSCSPDDAMPITLVRPSALDEPVHRPHQQCDGEFDMTQKFVGTHVVGPREKLPSGKPWINAPLTVKVPFPAAFNAIPIVVASALQDPKHTSTYPDTFAVTVISVTKTDFTVNICRADYVRDNYTTSGWGQNLHLSYIAETPA</sequence>
<reference evidence="3" key="1">
    <citation type="submission" date="2007-08" db="EMBL/GenBank/DDBJ databases">
        <title>Annotation of Burkholderia pseudomallei 1710a.</title>
        <authorList>
            <person name="Harkins D.M."/>
            <person name="DeShazer D."/>
            <person name="Woods D.E."/>
            <person name="Brinkac L.M."/>
            <person name="Brown K.A."/>
            <person name="Hung G.C."/>
            <person name="Tuanyok A."/>
            <person name="Zhang B."/>
            <person name="Nierman W.C."/>
        </authorList>
    </citation>
    <scope>NUCLEOTIDE SEQUENCE [LARGE SCALE GENOMIC DNA]</scope>
    <source>
        <strain evidence="3">1710a</strain>
    </source>
</reference>
<evidence type="ECO:0008006" key="4">
    <source>
        <dbReference type="Google" id="ProtNLM"/>
    </source>
</evidence>
<reference evidence="2 3" key="2">
    <citation type="submission" date="2009-05" db="EMBL/GenBank/DDBJ databases">
        <authorList>
            <person name="Harkins D.M."/>
            <person name="DeShazer D."/>
            <person name="Woods D.E."/>
            <person name="Brinkac L.M."/>
            <person name="Brown K.A."/>
            <person name="Hung G.C."/>
            <person name="Tuanyok A."/>
            <person name="Zhang B."/>
            <person name="Nierman W.C."/>
        </authorList>
    </citation>
    <scope>NUCLEOTIDE SEQUENCE [LARGE SCALE GENOMIC DNA]</scope>
    <source>
        <strain evidence="2 3">1710a</strain>
    </source>
</reference>
<feature type="compositionally biased region" description="Low complexity" evidence="1">
    <location>
        <begin position="13"/>
        <end position="23"/>
    </location>
</feature>
<name>A0A0E1VW79_BURPE</name>
<dbReference type="EMBL" id="CM000833">
    <property type="protein sequence ID" value="EET05185.1"/>
    <property type="molecule type" value="Genomic_DNA"/>
</dbReference>
<evidence type="ECO:0000313" key="3">
    <source>
        <dbReference type="Proteomes" id="UP000001812"/>
    </source>
</evidence>
<gene>
    <name evidence="2" type="ORF">BURPS1710A_A0183</name>
</gene>
<accession>A0A0E1VW79</accession>
<dbReference type="Proteomes" id="UP000001812">
    <property type="component" value="Chromosome II"/>
</dbReference>
<organism evidence="2 3">
    <name type="scientific">Burkholderia pseudomallei 1710a</name>
    <dbReference type="NCBI Taxonomy" id="320371"/>
    <lineage>
        <taxon>Bacteria</taxon>
        <taxon>Pseudomonadati</taxon>
        <taxon>Pseudomonadota</taxon>
        <taxon>Betaproteobacteria</taxon>
        <taxon>Burkholderiales</taxon>
        <taxon>Burkholderiaceae</taxon>
        <taxon>Burkholderia</taxon>
        <taxon>pseudomallei group</taxon>
    </lineage>
</organism>